<dbReference type="Proteomes" id="UP000800035">
    <property type="component" value="Unassembled WGS sequence"/>
</dbReference>
<dbReference type="EMBL" id="ML976987">
    <property type="protein sequence ID" value="KAF1958104.1"/>
    <property type="molecule type" value="Genomic_DNA"/>
</dbReference>
<feature type="region of interest" description="Disordered" evidence="1">
    <location>
        <begin position="1"/>
        <end position="73"/>
    </location>
</feature>
<evidence type="ECO:0000313" key="2">
    <source>
        <dbReference type="EMBL" id="KAF1958104.1"/>
    </source>
</evidence>
<gene>
    <name evidence="2" type="ORF">CC80DRAFT_490773</name>
</gene>
<sequence>MPEGMQSDAGTELSWSASPTPGPSRPPRATASSVAEDQETLRQLELEHEAVNATDSGERSDEPYSLVGEEGDN</sequence>
<proteinExistence type="predicted"/>
<organism evidence="2 3">
    <name type="scientific">Byssothecium circinans</name>
    <dbReference type="NCBI Taxonomy" id="147558"/>
    <lineage>
        <taxon>Eukaryota</taxon>
        <taxon>Fungi</taxon>
        <taxon>Dikarya</taxon>
        <taxon>Ascomycota</taxon>
        <taxon>Pezizomycotina</taxon>
        <taxon>Dothideomycetes</taxon>
        <taxon>Pleosporomycetidae</taxon>
        <taxon>Pleosporales</taxon>
        <taxon>Massarineae</taxon>
        <taxon>Massarinaceae</taxon>
        <taxon>Byssothecium</taxon>
    </lineage>
</organism>
<evidence type="ECO:0000256" key="1">
    <source>
        <dbReference type="SAM" id="MobiDB-lite"/>
    </source>
</evidence>
<reference evidence="2" key="1">
    <citation type="journal article" date="2020" name="Stud. Mycol.">
        <title>101 Dothideomycetes genomes: a test case for predicting lifestyles and emergence of pathogens.</title>
        <authorList>
            <person name="Haridas S."/>
            <person name="Albert R."/>
            <person name="Binder M."/>
            <person name="Bloem J."/>
            <person name="Labutti K."/>
            <person name="Salamov A."/>
            <person name="Andreopoulos B."/>
            <person name="Baker S."/>
            <person name="Barry K."/>
            <person name="Bills G."/>
            <person name="Bluhm B."/>
            <person name="Cannon C."/>
            <person name="Castanera R."/>
            <person name="Culley D."/>
            <person name="Daum C."/>
            <person name="Ezra D."/>
            <person name="Gonzalez J."/>
            <person name="Henrissat B."/>
            <person name="Kuo A."/>
            <person name="Liang C."/>
            <person name="Lipzen A."/>
            <person name="Lutzoni F."/>
            <person name="Magnuson J."/>
            <person name="Mondo S."/>
            <person name="Nolan M."/>
            <person name="Ohm R."/>
            <person name="Pangilinan J."/>
            <person name="Park H.-J."/>
            <person name="Ramirez L."/>
            <person name="Alfaro M."/>
            <person name="Sun H."/>
            <person name="Tritt A."/>
            <person name="Yoshinaga Y."/>
            <person name="Zwiers L.-H."/>
            <person name="Turgeon B."/>
            <person name="Goodwin S."/>
            <person name="Spatafora J."/>
            <person name="Crous P."/>
            <person name="Grigoriev I."/>
        </authorList>
    </citation>
    <scope>NUCLEOTIDE SEQUENCE</scope>
    <source>
        <strain evidence="2">CBS 675.92</strain>
    </source>
</reference>
<dbReference type="AlphaFoldDB" id="A0A6A5U0H3"/>
<keyword evidence="3" id="KW-1185">Reference proteome</keyword>
<accession>A0A6A5U0H3</accession>
<protein>
    <submittedName>
        <fullName evidence="2">Uncharacterized protein</fullName>
    </submittedName>
</protein>
<feature type="compositionally biased region" description="Basic and acidic residues" evidence="1">
    <location>
        <begin position="39"/>
        <end position="62"/>
    </location>
</feature>
<name>A0A6A5U0H3_9PLEO</name>
<evidence type="ECO:0000313" key="3">
    <source>
        <dbReference type="Proteomes" id="UP000800035"/>
    </source>
</evidence>